<proteinExistence type="predicted"/>
<dbReference type="Proteomes" id="UP000600588">
    <property type="component" value="Unassembled WGS sequence"/>
</dbReference>
<reference evidence="1 2" key="1">
    <citation type="submission" date="2020-09" db="EMBL/GenBank/DDBJ databases">
        <title>TT11 complete genome.</title>
        <authorList>
            <person name="Wu Z."/>
        </authorList>
    </citation>
    <scope>NUCLEOTIDE SEQUENCE [LARGE SCALE GENOMIC DNA]</scope>
    <source>
        <strain evidence="1 2">TT11</strain>
    </source>
</reference>
<comment type="caution">
    <text evidence="1">The sequence shown here is derived from an EMBL/GenBank/DDBJ whole genome shotgun (WGS) entry which is preliminary data.</text>
</comment>
<sequence length="228" mass="25915">MKYNLVTLFITSCSLFCIGQNDGVFFEINYNTFSHNSLKEFQQEFINDVSEVELTVNDNFPANIGFTLGYNFNYTNAAIFLSYNTTGGKISYSDYSGILRITQPLTAFTLGGEYLVHLSKTNNRFNLGLRGFGMFSLMKIESYTQILDDKRTENIRFNAINYGVGSRLIYSYPMSFFILKASIGFDLTFGGNLKFQENNDFQLENDRGEKVKTNWSGLRTGIGIEIPL</sequence>
<dbReference type="EMBL" id="JACVXB010000002">
    <property type="protein sequence ID" value="MBD0831572.1"/>
    <property type="molecule type" value="Genomic_DNA"/>
</dbReference>
<dbReference type="RefSeq" id="WP_188229366.1">
    <property type="nucleotide sequence ID" value="NZ_JACVXB010000002.1"/>
</dbReference>
<protein>
    <recommendedName>
        <fullName evidence="3">Outer membrane protein beta-barrel domain-containing protein</fullName>
    </recommendedName>
</protein>
<gene>
    <name evidence="1" type="ORF">ICJ83_05450</name>
</gene>
<evidence type="ECO:0000313" key="1">
    <source>
        <dbReference type="EMBL" id="MBD0831572.1"/>
    </source>
</evidence>
<name>A0A8J6U8H7_9FLAO</name>
<dbReference type="AlphaFoldDB" id="A0A8J6U8H7"/>
<evidence type="ECO:0008006" key="3">
    <source>
        <dbReference type="Google" id="ProtNLM"/>
    </source>
</evidence>
<organism evidence="1 2">
    <name type="scientific">Aestuariibaculum sediminum</name>
    <dbReference type="NCBI Taxonomy" id="2770637"/>
    <lineage>
        <taxon>Bacteria</taxon>
        <taxon>Pseudomonadati</taxon>
        <taxon>Bacteroidota</taxon>
        <taxon>Flavobacteriia</taxon>
        <taxon>Flavobacteriales</taxon>
        <taxon>Flavobacteriaceae</taxon>
    </lineage>
</organism>
<evidence type="ECO:0000313" key="2">
    <source>
        <dbReference type="Proteomes" id="UP000600588"/>
    </source>
</evidence>
<accession>A0A8J6U8H7</accession>
<keyword evidence="2" id="KW-1185">Reference proteome</keyword>